<dbReference type="AlphaFoldDB" id="A0A2W2ALV0"/>
<reference evidence="6" key="1">
    <citation type="submission" date="2018-06" db="EMBL/GenBank/DDBJ databases">
        <title>Aestuariibacter litoralis strain KCTC 52945T.</title>
        <authorList>
            <person name="Li X."/>
            <person name="Salam N."/>
            <person name="Li J.-L."/>
            <person name="Chen Y.-M."/>
            <person name="Yang Z.-W."/>
            <person name="Zhang L.-Y."/>
            <person name="Han M.-X."/>
            <person name="Xiao M."/>
            <person name="Li W.-J."/>
        </authorList>
    </citation>
    <scope>NUCLEOTIDE SEQUENCE [LARGE SCALE GENOMIC DNA]</scope>
    <source>
        <strain evidence="6">KCTC 52945</strain>
    </source>
</reference>
<dbReference type="Gene3D" id="1.10.287.470">
    <property type="entry name" value="Helix hairpin bin"/>
    <property type="match status" value="1"/>
</dbReference>
<evidence type="ECO:0000313" key="5">
    <source>
        <dbReference type="EMBL" id="PZF76371.1"/>
    </source>
</evidence>
<evidence type="ECO:0000256" key="1">
    <source>
        <dbReference type="ARBA" id="ARBA00004196"/>
    </source>
</evidence>
<feature type="coiled-coil region" evidence="3">
    <location>
        <begin position="108"/>
        <end position="199"/>
    </location>
</feature>
<keyword evidence="6" id="KW-1185">Reference proteome</keyword>
<dbReference type="PANTHER" id="PTHR32347">
    <property type="entry name" value="EFFLUX SYSTEM COMPONENT YKNX-RELATED"/>
    <property type="match status" value="1"/>
</dbReference>
<name>A0A2W2ALV0_9HYPH</name>
<dbReference type="SUPFAM" id="SSF111369">
    <property type="entry name" value="HlyD-like secretion proteins"/>
    <property type="match status" value="2"/>
</dbReference>
<evidence type="ECO:0000313" key="6">
    <source>
        <dbReference type="Proteomes" id="UP000248795"/>
    </source>
</evidence>
<comment type="subcellular location">
    <subcellularLocation>
        <location evidence="1">Cell envelope</location>
    </subcellularLocation>
</comment>
<dbReference type="InterPro" id="IPR059052">
    <property type="entry name" value="HH_YbhG-like"/>
</dbReference>
<dbReference type="InterPro" id="IPR050465">
    <property type="entry name" value="UPF0194_transport"/>
</dbReference>
<keyword evidence="2 3" id="KW-0175">Coiled coil</keyword>
<evidence type="ECO:0000256" key="2">
    <source>
        <dbReference type="ARBA" id="ARBA00023054"/>
    </source>
</evidence>
<dbReference type="Gene3D" id="2.40.50.100">
    <property type="match status" value="1"/>
</dbReference>
<gene>
    <name evidence="5" type="ORF">DK847_14430</name>
</gene>
<feature type="domain" description="YbhG-like alpha-helical hairpin" evidence="4">
    <location>
        <begin position="73"/>
        <end position="201"/>
    </location>
</feature>
<dbReference type="Proteomes" id="UP000248795">
    <property type="component" value="Unassembled WGS sequence"/>
</dbReference>
<dbReference type="PANTHER" id="PTHR32347:SF23">
    <property type="entry name" value="BLL5650 PROTEIN"/>
    <property type="match status" value="1"/>
</dbReference>
<evidence type="ECO:0000259" key="4">
    <source>
        <dbReference type="Pfam" id="PF25881"/>
    </source>
</evidence>
<dbReference type="Gene3D" id="2.40.30.170">
    <property type="match status" value="1"/>
</dbReference>
<dbReference type="RefSeq" id="WP_111199208.1">
    <property type="nucleotide sequence ID" value="NZ_QKVK01000006.1"/>
</dbReference>
<sequence>MKRLIIPVLIVALAVTAFLFRDRWLPQPPGQFNYLGYVEGETTLVGTPQAGRLVSVEAVKGQEVHKGAVLFTLDPAQFRAEVARAEGAVATARATRANLLTGKRPEEIEIIRAQIAQAEASLALAQKELTRAATLASSGTAAQSRLDQAQEQVKLYEQRLVELKASEQVASLPARGAEIDAATSRVAEAEAQLAQAKEKLADLSPVAPADARVDDVFFKPGEWVAAGQPVVALLKPSDVTLRFFVPETVLAGAQPGRAIQFRCDGCAGLNTAVISHVASQPEYTPPVIYSETARSKLVYLVEAKPDAANPQLRPGLPIEVEPLK</sequence>
<protein>
    <submittedName>
        <fullName evidence="5">Secretion protein HlyD</fullName>
    </submittedName>
</protein>
<evidence type="ECO:0000256" key="3">
    <source>
        <dbReference type="SAM" id="Coils"/>
    </source>
</evidence>
<proteinExistence type="predicted"/>
<dbReference type="Pfam" id="PF25881">
    <property type="entry name" value="HH_YBHG"/>
    <property type="match status" value="1"/>
</dbReference>
<accession>A0A2W2ALV0</accession>
<comment type="caution">
    <text evidence="5">The sequence shown here is derived from an EMBL/GenBank/DDBJ whole genome shotgun (WGS) entry which is preliminary data.</text>
</comment>
<dbReference type="GO" id="GO:0030313">
    <property type="term" value="C:cell envelope"/>
    <property type="evidence" value="ECO:0007669"/>
    <property type="project" value="UniProtKB-SubCell"/>
</dbReference>
<dbReference type="EMBL" id="QKVK01000006">
    <property type="protein sequence ID" value="PZF76371.1"/>
    <property type="molecule type" value="Genomic_DNA"/>
</dbReference>
<organism evidence="5 6">
    <name type="scientific">Aestuariivirga litoralis</name>
    <dbReference type="NCBI Taxonomy" id="2650924"/>
    <lineage>
        <taxon>Bacteria</taxon>
        <taxon>Pseudomonadati</taxon>
        <taxon>Pseudomonadota</taxon>
        <taxon>Alphaproteobacteria</taxon>
        <taxon>Hyphomicrobiales</taxon>
        <taxon>Aestuariivirgaceae</taxon>
        <taxon>Aestuariivirga</taxon>
    </lineage>
</organism>